<dbReference type="EMBL" id="CP000609">
    <property type="protein sequence ID" value="ABO35241.1"/>
    <property type="molecule type" value="Genomic_DNA"/>
</dbReference>
<sequence length="45" mass="4796">MGVFFTLCLVARTVKGSLICGGIGCIFLAVSSYVGAKYKESFRAM</sequence>
<keyword evidence="1" id="KW-0472">Membrane</keyword>
<name>A4FYF7_METM5</name>
<protein>
    <submittedName>
        <fullName evidence="2">Uncharacterized protein</fullName>
    </submittedName>
</protein>
<proteinExistence type="predicted"/>
<dbReference type="AlphaFoldDB" id="A4FYF7"/>
<gene>
    <name evidence="2" type="ordered locus">MmarC5_0935</name>
</gene>
<keyword evidence="1" id="KW-1133">Transmembrane helix</keyword>
<dbReference type="STRING" id="402880.MmarC5_0935"/>
<evidence type="ECO:0000313" key="2">
    <source>
        <dbReference type="EMBL" id="ABO35241.1"/>
    </source>
</evidence>
<dbReference type="KEGG" id="mmq:MmarC5_0935"/>
<accession>A4FYF7</accession>
<dbReference type="HOGENOM" id="CLU_3194514_0_0_2"/>
<keyword evidence="1" id="KW-0812">Transmembrane</keyword>
<dbReference type="Proteomes" id="UP000000253">
    <property type="component" value="Chromosome"/>
</dbReference>
<organism evidence="2 3">
    <name type="scientific">Methanococcus maripaludis (strain C5 / ATCC BAA-1333)</name>
    <dbReference type="NCBI Taxonomy" id="402880"/>
    <lineage>
        <taxon>Archaea</taxon>
        <taxon>Methanobacteriati</taxon>
        <taxon>Methanobacteriota</taxon>
        <taxon>Methanomada group</taxon>
        <taxon>Methanococci</taxon>
        <taxon>Methanococcales</taxon>
        <taxon>Methanococcaceae</taxon>
        <taxon>Methanococcus</taxon>
    </lineage>
</organism>
<evidence type="ECO:0000256" key="1">
    <source>
        <dbReference type="SAM" id="Phobius"/>
    </source>
</evidence>
<evidence type="ECO:0000313" key="3">
    <source>
        <dbReference type="Proteomes" id="UP000000253"/>
    </source>
</evidence>
<feature type="transmembrane region" description="Helical" evidence="1">
    <location>
        <begin position="16"/>
        <end position="36"/>
    </location>
</feature>
<reference evidence="2 3" key="1">
    <citation type="submission" date="2007-03" db="EMBL/GenBank/DDBJ databases">
        <title>Complete sequence of chromosome of Methanococcus maripaludis C5.</title>
        <authorList>
            <consortium name="US DOE Joint Genome Institute"/>
            <person name="Copeland A."/>
            <person name="Lucas S."/>
            <person name="Lapidus A."/>
            <person name="Barry K."/>
            <person name="Glavina del Rio T."/>
            <person name="Dalin E."/>
            <person name="Tice H."/>
            <person name="Pitluck S."/>
            <person name="Chertkov O."/>
            <person name="Brettin T."/>
            <person name="Bruce D."/>
            <person name="Han C."/>
            <person name="Detter J.C."/>
            <person name="Schmutz J."/>
            <person name="Larimer F."/>
            <person name="Land M."/>
            <person name="Hauser L."/>
            <person name="Kyrpides N."/>
            <person name="Mikhailova N."/>
            <person name="Sieprawska-Lupa M."/>
            <person name="Whitman W.B."/>
            <person name="Richardson P."/>
        </authorList>
    </citation>
    <scope>NUCLEOTIDE SEQUENCE [LARGE SCALE GENOMIC DNA]</scope>
    <source>
        <strain evidence="3">C5 / ATCC BAA-1333</strain>
    </source>
</reference>